<dbReference type="InterPro" id="IPR058647">
    <property type="entry name" value="BSH_CzcB-like"/>
</dbReference>
<dbReference type="EMBL" id="FOIJ01000018">
    <property type="protein sequence ID" value="SEU34065.1"/>
    <property type="molecule type" value="Genomic_DNA"/>
</dbReference>
<feature type="domain" description="CzcB-like barrel-sandwich hybrid" evidence="2">
    <location>
        <begin position="78"/>
        <end position="180"/>
    </location>
</feature>
<proteinExistence type="predicted"/>
<dbReference type="PANTHER" id="PTHR30386">
    <property type="entry name" value="MEMBRANE FUSION SUBUNIT OF EMRAB-TOLC MULTIDRUG EFFLUX PUMP"/>
    <property type="match status" value="1"/>
</dbReference>
<dbReference type="PANTHER" id="PTHR30386:SF17">
    <property type="entry name" value="ALKALINE PROTEASE SECRETION PROTEIN APRE"/>
    <property type="match status" value="1"/>
</dbReference>
<reference evidence="4" key="1">
    <citation type="submission" date="2016-10" db="EMBL/GenBank/DDBJ databases">
        <authorList>
            <person name="Varghese N."/>
            <person name="Submissions S."/>
        </authorList>
    </citation>
    <scope>NUCLEOTIDE SEQUENCE [LARGE SCALE GENOMIC DNA]</scope>
    <source>
        <strain evidence="4">DSM 16858</strain>
    </source>
</reference>
<evidence type="ECO:0000256" key="1">
    <source>
        <dbReference type="SAM" id="Phobius"/>
    </source>
</evidence>
<dbReference type="Proteomes" id="UP000199181">
    <property type="component" value="Unassembled WGS sequence"/>
</dbReference>
<evidence type="ECO:0000259" key="2">
    <source>
        <dbReference type="Pfam" id="PF25973"/>
    </source>
</evidence>
<dbReference type="Gene3D" id="2.40.50.100">
    <property type="match status" value="1"/>
</dbReference>
<sequence length="311" mass="33974">MEDEGAGLFRTEALQHYAQGGERGGLLKLSPQWTGPVFWVLLGACVFALVFSALVHVSEYAEGPAVVQLEGRMDLPSPVRGTVASVEVRSGERVAAGQVLARLGAAAELAELERYEREFEQLLRQRLRSPSDEGVSQALASVRAQRELARARLEQWTVRAPEAGIVSDVRIRRGQHLVEGELVASLMREDSAAVVTAMLPGEYRPLLAVGKPLRLELRGFHHQYQELTIDEVGGELVGPQEVQRALGPTLSASLEVNGAVVLVRSRVASRSFLADGERFPYFDGMLGQADARVRSQPILLMLIPGLRAVWP</sequence>
<name>A0A1I0L3K4_9BACT</name>
<feature type="transmembrane region" description="Helical" evidence="1">
    <location>
        <begin position="37"/>
        <end position="55"/>
    </location>
</feature>
<organism evidence="3 4">
    <name type="scientific">Stigmatella erecta</name>
    <dbReference type="NCBI Taxonomy" id="83460"/>
    <lineage>
        <taxon>Bacteria</taxon>
        <taxon>Pseudomonadati</taxon>
        <taxon>Myxococcota</taxon>
        <taxon>Myxococcia</taxon>
        <taxon>Myxococcales</taxon>
        <taxon>Cystobacterineae</taxon>
        <taxon>Archangiaceae</taxon>
        <taxon>Stigmatella</taxon>
    </lineage>
</organism>
<dbReference type="Pfam" id="PF25973">
    <property type="entry name" value="BSH_CzcB"/>
    <property type="match status" value="1"/>
</dbReference>
<dbReference type="AlphaFoldDB" id="A0A1I0L3K4"/>
<dbReference type="InterPro" id="IPR050739">
    <property type="entry name" value="MFP"/>
</dbReference>
<dbReference type="RefSeq" id="WP_245767838.1">
    <property type="nucleotide sequence ID" value="NZ_FOIJ01000018.1"/>
</dbReference>
<keyword evidence="1" id="KW-1133">Transmembrane helix</keyword>
<dbReference type="SUPFAM" id="SSF111369">
    <property type="entry name" value="HlyD-like secretion proteins"/>
    <property type="match status" value="1"/>
</dbReference>
<keyword evidence="1" id="KW-0812">Transmembrane</keyword>
<gene>
    <name evidence="3" type="ORF">SAMN05443639_11886</name>
</gene>
<keyword evidence="4" id="KW-1185">Reference proteome</keyword>
<evidence type="ECO:0000313" key="3">
    <source>
        <dbReference type="EMBL" id="SEU34065.1"/>
    </source>
</evidence>
<evidence type="ECO:0000313" key="4">
    <source>
        <dbReference type="Proteomes" id="UP000199181"/>
    </source>
</evidence>
<protein>
    <submittedName>
        <fullName evidence="3">Membrane fusion protein, multidrug efflux system</fullName>
    </submittedName>
</protein>
<accession>A0A1I0L3K4</accession>
<keyword evidence="1" id="KW-0472">Membrane</keyword>